<dbReference type="InterPro" id="IPR001365">
    <property type="entry name" value="A_deaminase_dom"/>
</dbReference>
<dbReference type="STRING" id="74649.A0A2P6QFC0"/>
<evidence type="ECO:0000256" key="4">
    <source>
        <dbReference type="ARBA" id="ARBA00022801"/>
    </source>
</evidence>
<keyword evidence="4 9" id="KW-0378">Hydrolase</keyword>
<evidence type="ECO:0000259" key="8">
    <source>
        <dbReference type="Pfam" id="PF00962"/>
    </source>
</evidence>
<keyword evidence="10" id="KW-1185">Reference proteome</keyword>
<evidence type="ECO:0000313" key="9">
    <source>
        <dbReference type="EMBL" id="PRQ32874.1"/>
    </source>
</evidence>
<dbReference type="AlphaFoldDB" id="A0A2P6QFC0"/>
<keyword evidence="3" id="KW-0479">Metal-binding</keyword>
<evidence type="ECO:0000256" key="5">
    <source>
        <dbReference type="ARBA" id="ARBA00022833"/>
    </source>
</evidence>
<gene>
    <name evidence="9" type="ORF">RchiOBHm_Chr5g0051251</name>
</gene>
<dbReference type="InterPro" id="IPR032466">
    <property type="entry name" value="Metal_Hydrolase"/>
</dbReference>
<dbReference type="Gene3D" id="3.20.20.140">
    <property type="entry name" value="Metal-dependent hydrolases"/>
    <property type="match status" value="1"/>
</dbReference>
<dbReference type="GO" id="GO:0004000">
    <property type="term" value="F:adenosine deaminase activity"/>
    <property type="evidence" value="ECO:0007669"/>
    <property type="project" value="TreeGrafter"/>
</dbReference>
<evidence type="ECO:0000256" key="1">
    <source>
        <dbReference type="ARBA" id="ARBA00001947"/>
    </source>
</evidence>
<dbReference type="GO" id="GO:0006154">
    <property type="term" value="P:adenosine catabolic process"/>
    <property type="evidence" value="ECO:0007669"/>
    <property type="project" value="TreeGrafter"/>
</dbReference>
<dbReference type="PANTHER" id="PTHR11409">
    <property type="entry name" value="ADENOSINE DEAMINASE"/>
    <property type="match status" value="1"/>
</dbReference>
<proteinExistence type="inferred from homology"/>
<name>A0A2P6QFC0_ROSCH</name>
<protein>
    <submittedName>
        <fullName evidence="9">Putative adenosine deaminase</fullName>
        <ecNumber evidence="9">3.5.4.4</ecNumber>
    </submittedName>
</protein>
<evidence type="ECO:0000313" key="10">
    <source>
        <dbReference type="Proteomes" id="UP000238479"/>
    </source>
</evidence>
<dbReference type="GO" id="GO:0062154">
    <property type="term" value="F:N6-methyl-AMP deaminase activity"/>
    <property type="evidence" value="ECO:0007669"/>
    <property type="project" value="RHEA"/>
</dbReference>
<comment type="caution">
    <text evidence="9">The sequence shown here is derived from an EMBL/GenBank/DDBJ whole genome shotgun (WGS) entry which is preliminary data.</text>
</comment>
<dbReference type="PANTHER" id="PTHR11409:SF42">
    <property type="entry name" value="ADENOSINE DEAMINASE-LIKE PROTEIN"/>
    <property type="match status" value="1"/>
</dbReference>
<keyword evidence="5" id="KW-0862">Zinc</keyword>
<evidence type="ECO:0000256" key="7">
    <source>
        <dbReference type="ARBA" id="ARBA00048787"/>
    </source>
</evidence>
<dbReference type="EMBL" id="PDCK01000043">
    <property type="protein sequence ID" value="PRQ32874.1"/>
    <property type="molecule type" value="Genomic_DNA"/>
</dbReference>
<evidence type="ECO:0000256" key="3">
    <source>
        <dbReference type="ARBA" id="ARBA00022723"/>
    </source>
</evidence>
<feature type="domain" description="Adenosine deaminase" evidence="8">
    <location>
        <begin position="7"/>
        <end position="63"/>
    </location>
</feature>
<dbReference type="Pfam" id="PF00962">
    <property type="entry name" value="A_deaminase"/>
    <property type="match status" value="1"/>
</dbReference>
<evidence type="ECO:0000256" key="2">
    <source>
        <dbReference type="ARBA" id="ARBA00006676"/>
    </source>
</evidence>
<dbReference type="Gramene" id="PRQ32874">
    <property type="protein sequence ID" value="PRQ32874"/>
    <property type="gene ID" value="RchiOBHm_Chr5g0051251"/>
</dbReference>
<dbReference type="SUPFAM" id="SSF51556">
    <property type="entry name" value="Metallo-dependent hydrolases"/>
    <property type="match status" value="1"/>
</dbReference>
<dbReference type="GO" id="GO:0046872">
    <property type="term" value="F:metal ion binding"/>
    <property type="evidence" value="ECO:0007669"/>
    <property type="project" value="UniProtKB-KW"/>
</dbReference>
<comment type="similarity">
    <text evidence="2">Belongs to the metallo-dependent hydrolases superfamily. Adenosine and AMP deaminases family.</text>
</comment>
<accession>A0A2P6QFC0</accession>
<dbReference type="GO" id="GO:0009117">
    <property type="term" value="P:nucleotide metabolic process"/>
    <property type="evidence" value="ECO:0007669"/>
    <property type="project" value="UniProtKB-KW"/>
</dbReference>
<dbReference type="Proteomes" id="UP000238479">
    <property type="component" value="Chromosome 5"/>
</dbReference>
<dbReference type="GO" id="GO:0046103">
    <property type="term" value="P:inosine biosynthetic process"/>
    <property type="evidence" value="ECO:0007669"/>
    <property type="project" value="TreeGrafter"/>
</dbReference>
<comment type="cofactor">
    <cofactor evidence="1">
        <name>Zn(2+)</name>
        <dbReference type="ChEBI" id="CHEBI:29105"/>
    </cofactor>
</comment>
<organism evidence="9 10">
    <name type="scientific">Rosa chinensis</name>
    <name type="common">China rose</name>
    <dbReference type="NCBI Taxonomy" id="74649"/>
    <lineage>
        <taxon>Eukaryota</taxon>
        <taxon>Viridiplantae</taxon>
        <taxon>Streptophyta</taxon>
        <taxon>Embryophyta</taxon>
        <taxon>Tracheophyta</taxon>
        <taxon>Spermatophyta</taxon>
        <taxon>Magnoliopsida</taxon>
        <taxon>eudicotyledons</taxon>
        <taxon>Gunneridae</taxon>
        <taxon>Pentapetalae</taxon>
        <taxon>rosids</taxon>
        <taxon>fabids</taxon>
        <taxon>Rosales</taxon>
        <taxon>Rosaceae</taxon>
        <taxon>Rosoideae</taxon>
        <taxon>Rosoideae incertae sedis</taxon>
        <taxon>Rosa</taxon>
    </lineage>
</organism>
<dbReference type="InterPro" id="IPR006330">
    <property type="entry name" value="Ado/ade_deaminase"/>
</dbReference>
<dbReference type="EC" id="3.5.4.4" evidence="9"/>
<comment type="catalytic activity">
    <reaction evidence="7">
        <text>N(6)-methyl-AMP + H2O + H(+) = IMP + methylamine</text>
        <dbReference type="Rhea" id="RHEA:16001"/>
        <dbReference type="ChEBI" id="CHEBI:15377"/>
        <dbReference type="ChEBI" id="CHEBI:15378"/>
        <dbReference type="ChEBI" id="CHEBI:58053"/>
        <dbReference type="ChEBI" id="CHEBI:59338"/>
        <dbReference type="ChEBI" id="CHEBI:144842"/>
    </reaction>
    <physiologicalReaction direction="left-to-right" evidence="7">
        <dbReference type="Rhea" id="RHEA:16002"/>
    </physiologicalReaction>
</comment>
<sequence length="96" mass="10910">MKIAKHPLVLCADDSGVFSTSLSNEYNLAASAFGLGRREIFQLTRNSCKFIFADDGVKRELKEIFSPPEQKLNQSFEFRGICRNADYFISCIINCY</sequence>
<evidence type="ECO:0000256" key="6">
    <source>
        <dbReference type="ARBA" id="ARBA00023080"/>
    </source>
</evidence>
<keyword evidence="6" id="KW-0546">Nucleotide metabolism</keyword>
<reference evidence="9 10" key="1">
    <citation type="journal article" date="2018" name="Nat. Genet.">
        <title>The Rosa genome provides new insights in the design of modern roses.</title>
        <authorList>
            <person name="Bendahmane M."/>
        </authorList>
    </citation>
    <scope>NUCLEOTIDE SEQUENCE [LARGE SCALE GENOMIC DNA]</scope>
    <source>
        <strain evidence="10">cv. Old Blush</strain>
    </source>
</reference>